<name>A0ABU6P1I7_9BACI</name>
<dbReference type="InterPro" id="IPR036638">
    <property type="entry name" value="HLH_DNA-bd_sf"/>
</dbReference>
<protein>
    <submittedName>
        <fullName evidence="1">Aspartyl-phosphate phosphatase Spo0E family protein</fullName>
    </submittedName>
</protein>
<sequence>MEKTMILLTEIELKRKHLISTAKRFGLNAAETIQCSQELDTLILQQLKLTNHKTTKEKKTI</sequence>
<reference evidence="1 2" key="1">
    <citation type="submission" date="2023-03" db="EMBL/GenBank/DDBJ databases">
        <title>Bacillus Genome Sequencing.</title>
        <authorList>
            <person name="Dunlap C."/>
        </authorList>
    </citation>
    <scope>NUCLEOTIDE SEQUENCE [LARGE SCALE GENOMIC DNA]</scope>
    <source>
        <strain evidence="1 2">NRS-1717</strain>
    </source>
</reference>
<dbReference type="PANTHER" id="PTHR41263">
    <property type="entry name" value="ASPARTYL-PHOSPHATE PHOSPHATASE YISI"/>
    <property type="match status" value="1"/>
</dbReference>
<accession>A0ABU6P1I7</accession>
<evidence type="ECO:0000313" key="1">
    <source>
        <dbReference type="EMBL" id="MED4403141.1"/>
    </source>
</evidence>
<dbReference type="SUPFAM" id="SSF140500">
    <property type="entry name" value="BAS1536-like"/>
    <property type="match status" value="1"/>
</dbReference>
<dbReference type="Pfam" id="PF09388">
    <property type="entry name" value="SpoOE-like"/>
    <property type="match status" value="1"/>
</dbReference>
<proteinExistence type="predicted"/>
<evidence type="ECO:0000313" key="2">
    <source>
        <dbReference type="Proteomes" id="UP001342826"/>
    </source>
</evidence>
<dbReference type="Proteomes" id="UP001342826">
    <property type="component" value="Unassembled WGS sequence"/>
</dbReference>
<dbReference type="EMBL" id="JARTFS010000013">
    <property type="protein sequence ID" value="MED4403141.1"/>
    <property type="molecule type" value="Genomic_DNA"/>
</dbReference>
<dbReference type="InterPro" id="IPR037208">
    <property type="entry name" value="Spo0E-like_sf"/>
</dbReference>
<keyword evidence="2" id="KW-1185">Reference proteome</keyword>
<dbReference type="RefSeq" id="WP_156483494.1">
    <property type="nucleotide sequence ID" value="NZ_JARTFQ010000004.1"/>
</dbReference>
<dbReference type="InterPro" id="IPR018540">
    <property type="entry name" value="Spo0E-like"/>
</dbReference>
<dbReference type="PANTHER" id="PTHR41263:SF1">
    <property type="entry name" value="ASPARTYL-PHOSPHATE PHOSPHATASE YISI"/>
    <property type="match status" value="1"/>
</dbReference>
<dbReference type="InterPro" id="IPR053028">
    <property type="entry name" value="Spo0E-like_phosphatase"/>
</dbReference>
<comment type="caution">
    <text evidence="1">The sequence shown here is derived from an EMBL/GenBank/DDBJ whole genome shotgun (WGS) entry which is preliminary data.</text>
</comment>
<organism evidence="1 2">
    <name type="scientific">Metabacillus fastidiosus</name>
    <dbReference type="NCBI Taxonomy" id="1458"/>
    <lineage>
        <taxon>Bacteria</taxon>
        <taxon>Bacillati</taxon>
        <taxon>Bacillota</taxon>
        <taxon>Bacilli</taxon>
        <taxon>Bacillales</taxon>
        <taxon>Bacillaceae</taxon>
        <taxon>Metabacillus</taxon>
    </lineage>
</organism>
<gene>
    <name evidence="1" type="ORF">P9271_17675</name>
</gene>
<dbReference type="Gene3D" id="4.10.280.10">
    <property type="entry name" value="Helix-loop-helix DNA-binding domain"/>
    <property type="match status" value="1"/>
</dbReference>